<feature type="transmembrane region" description="Helical" evidence="6">
    <location>
        <begin position="196"/>
        <end position="214"/>
    </location>
</feature>
<evidence type="ECO:0000256" key="5">
    <source>
        <dbReference type="SAM" id="MobiDB-lite"/>
    </source>
</evidence>
<dbReference type="GeneID" id="63819791"/>
<feature type="transmembrane region" description="Helical" evidence="6">
    <location>
        <begin position="416"/>
        <end position="438"/>
    </location>
</feature>
<dbReference type="Pfam" id="PF07690">
    <property type="entry name" value="MFS_1"/>
    <property type="match status" value="1"/>
</dbReference>
<gene>
    <name evidence="7" type="ORF">LAESUDRAFT_515337</name>
</gene>
<evidence type="ECO:0000313" key="7">
    <source>
        <dbReference type="EMBL" id="KZT09657.1"/>
    </source>
</evidence>
<evidence type="ECO:0000256" key="2">
    <source>
        <dbReference type="ARBA" id="ARBA00022692"/>
    </source>
</evidence>
<feature type="transmembrane region" description="Helical" evidence="6">
    <location>
        <begin position="554"/>
        <end position="578"/>
    </location>
</feature>
<proteinExistence type="predicted"/>
<dbReference type="PANTHER" id="PTHR23507:SF1">
    <property type="entry name" value="FI18259P1-RELATED"/>
    <property type="match status" value="1"/>
</dbReference>
<keyword evidence="2 6" id="KW-0812">Transmembrane</keyword>
<dbReference type="InterPro" id="IPR011701">
    <property type="entry name" value="MFS"/>
</dbReference>
<evidence type="ECO:0000256" key="3">
    <source>
        <dbReference type="ARBA" id="ARBA00022989"/>
    </source>
</evidence>
<dbReference type="FunCoup" id="A0A165G0B9">
    <property type="interactions" value="22"/>
</dbReference>
<dbReference type="RefSeq" id="XP_040767397.1">
    <property type="nucleotide sequence ID" value="XM_040902760.1"/>
</dbReference>
<evidence type="ECO:0000256" key="1">
    <source>
        <dbReference type="ARBA" id="ARBA00004141"/>
    </source>
</evidence>
<organism evidence="7 8">
    <name type="scientific">Laetiporus sulphureus 93-53</name>
    <dbReference type="NCBI Taxonomy" id="1314785"/>
    <lineage>
        <taxon>Eukaryota</taxon>
        <taxon>Fungi</taxon>
        <taxon>Dikarya</taxon>
        <taxon>Basidiomycota</taxon>
        <taxon>Agaricomycotina</taxon>
        <taxon>Agaricomycetes</taxon>
        <taxon>Polyporales</taxon>
        <taxon>Laetiporus</taxon>
    </lineage>
</organism>
<dbReference type="GO" id="GO:0022857">
    <property type="term" value="F:transmembrane transporter activity"/>
    <property type="evidence" value="ECO:0007669"/>
    <property type="project" value="InterPro"/>
</dbReference>
<comment type="subcellular location">
    <subcellularLocation>
        <location evidence="1">Membrane</location>
        <topology evidence="1">Multi-pass membrane protein</topology>
    </subcellularLocation>
</comment>
<dbReference type="InterPro" id="IPR036259">
    <property type="entry name" value="MFS_trans_sf"/>
</dbReference>
<keyword evidence="4 6" id="KW-0472">Membrane</keyword>
<dbReference type="Proteomes" id="UP000076871">
    <property type="component" value="Unassembled WGS sequence"/>
</dbReference>
<feature type="compositionally biased region" description="Basic and acidic residues" evidence="5">
    <location>
        <begin position="1"/>
        <end position="20"/>
    </location>
</feature>
<feature type="region of interest" description="Disordered" evidence="5">
    <location>
        <begin position="459"/>
        <end position="485"/>
    </location>
</feature>
<dbReference type="PANTHER" id="PTHR23507">
    <property type="entry name" value="ZGC:174356"/>
    <property type="match status" value="1"/>
</dbReference>
<feature type="region of interest" description="Disordered" evidence="5">
    <location>
        <begin position="611"/>
        <end position="630"/>
    </location>
</feature>
<feature type="transmembrane region" description="Helical" evidence="6">
    <location>
        <begin position="293"/>
        <end position="315"/>
    </location>
</feature>
<feature type="region of interest" description="Disordered" evidence="5">
    <location>
        <begin position="1"/>
        <end position="28"/>
    </location>
</feature>
<dbReference type="AlphaFoldDB" id="A0A165G0B9"/>
<feature type="transmembrane region" description="Helical" evidence="6">
    <location>
        <begin position="165"/>
        <end position="184"/>
    </location>
</feature>
<dbReference type="GO" id="GO:0016020">
    <property type="term" value="C:membrane"/>
    <property type="evidence" value="ECO:0007669"/>
    <property type="project" value="UniProtKB-SubCell"/>
</dbReference>
<dbReference type="OrthoDB" id="3026777at2759"/>
<name>A0A165G0B9_9APHY</name>
<sequence>MSSSRESSRYHRDASRERHLASTSRGTRSVSASRTFPLELDVEADLLIHPDGAVATEILRPSETEIEEATDSLETPVHGVSSNGQDFKPWWKRPSPWWFLTITPVVALARAATMAPRVEIYIQLVCDAYRPDTTVGQMFSLAAKDGDRWELCSSDPVVQAAVAKLAMAMTTSMGVLGCLTTGWWGSLSDRYGRTRVMTVAIIGLLLEDLGFLIVCNFSKLLPGGYWALTVAPVIAGLMGGLGTAGANMNAYIADCTDVTSRSRFFSLSLGLLFLGYSIGPTFGSVLISYTRNTLSVFAVAATLHVAYAFLTGCIIPESLSTAHMAEARGRAAEEEAQRTKGGVRIWLARTVGGFIRPLALLLPGKVEMEDGKQRRKRDWSLLLLAAGYGCTIALKGDITYEYQYMSLMYGWTSEELGYYTSALGTTRTVYLTILLPLIMKTLQPKPAIQISTEQHKPLDYRSISRPTSPSTKSQSPPPGSPSHHASPALDLALARLSILIELVAYTLMALAPNGHLFTAYAIVSALGAGFTPAVNSVASALYMQQGGRELGKLFGALGVVQTICSQVMGPFVFGVTYMKTVATFPQAIFVVTVAVLAVSFIMLVPTRVHSPSNVDVEGPTREPTPVGERAPLLMQRGRKAAGLSATA</sequence>
<evidence type="ECO:0000256" key="6">
    <source>
        <dbReference type="SAM" id="Phobius"/>
    </source>
</evidence>
<feature type="transmembrane region" description="Helical" evidence="6">
    <location>
        <begin position="226"/>
        <end position="252"/>
    </location>
</feature>
<dbReference type="SUPFAM" id="SSF103473">
    <property type="entry name" value="MFS general substrate transporter"/>
    <property type="match status" value="1"/>
</dbReference>
<reference evidence="7 8" key="1">
    <citation type="journal article" date="2016" name="Mol. Biol. Evol.">
        <title>Comparative Genomics of Early-Diverging Mushroom-Forming Fungi Provides Insights into the Origins of Lignocellulose Decay Capabilities.</title>
        <authorList>
            <person name="Nagy L.G."/>
            <person name="Riley R."/>
            <person name="Tritt A."/>
            <person name="Adam C."/>
            <person name="Daum C."/>
            <person name="Floudas D."/>
            <person name="Sun H."/>
            <person name="Yadav J.S."/>
            <person name="Pangilinan J."/>
            <person name="Larsson K.H."/>
            <person name="Matsuura K."/>
            <person name="Barry K."/>
            <person name="Labutti K."/>
            <person name="Kuo R."/>
            <person name="Ohm R.A."/>
            <person name="Bhattacharya S.S."/>
            <person name="Shirouzu T."/>
            <person name="Yoshinaga Y."/>
            <person name="Martin F.M."/>
            <person name="Grigoriev I.V."/>
            <person name="Hibbett D.S."/>
        </authorList>
    </citation>
    <scope>NUCLEOTIDE SEQUENCE [LARGE SCALE GENOMIC DNA]</scope>
    <source>
        <strain evidence="7 8">93-53</strain>
    </source>
</reference>
<feature type="transmembrane region" description="Helical" evidence="6">
    <location>
        <begin position="584"/>
        <end position="604"/>
    </location>
</feature>
<keyword evidence="8" id="KW-1185">Reference proteome</keyword>
<dbReference type="Gene3D" id="1.20.1250.20">
    <property type="entry name" value="MFS general substrate transporter like domains"/>
    <property type="match status" value="2"/>
</dbReference>
<dbReference type="EMBL" id="KV427611">
    <property type="protein sequence ID" value="KZT09657.1"/>
    <property type="molecule type" value="Genomic_DNA"/>
</dbReference>
<feature type="transmembrane region" description="Helical" evidence="6">
    <location>
        <begin position="379"/>
        <end position="396"/>
    </location>
</feature>
<feature type="transmembrane region" description="Helical" evidence="6">
    <location>
        <begin position="264"/>
        <end position="287"/>
    </location>
</feature>
<evidence type="ECO:0000313" key="8">
    <source>
        <dbReference type="Proteomes" id="UP000076871"/>
    </source>
</evidence>
<protein>
    <submittedName>
        <fullName evidence="7">MFS general substrate transporter</fullName>
    </submittedName>
</protein>
<feature type="transmembrane region" description="Helical" evidence="6">
    <location>
        <begin position="517"/>
        <end position="542"/>
    </location>
</feature>
<evidence type="ECO:0000256" key="4">
    <source>
        <dbReference type="ARBA" id="ARBA00023136"/>
    </source>
</evidence>
<keyword evidence="3 6" id="KW-1133">Transmembrane helix</keyword>
<accession>A0A165G0B9</accession>
<dbReference type="InParanoid" id="A0A165G0B9"/>